<protein>
    <submittedName>
        <fullName evidence="9">Four-carbon acid sugar kinase family protein</fullName>
    </submittedName>
</protein>
<evidence type="ECO:0000256" key="6">
    <source>
        <dbReference type="ARBA" id="ARBA00023277"/>
    </source>
</evidence>
<gene>
    <name evidence="9" type="ORF">GCM10022383_16080</name>
</gene>
<evidence type="ECO:0000313" key="9">
    <source>
        <dbReference type="EMBL" id="GAA3938787.1"/>
    </source>
</evidence>
<dbReference type="EMBL" id="BAABCP010000001">
    <property type="protein sequence ID" value="GAA3938787.1"/>
    <property type="molecule type" value="Genomic_DNA"/>
</dbReference>
<evidence type="ECO:0000256" key="1">
    <source>
        <dbReference type="ARBA" id="ARBA00005715"/>
    </source>
</evidence>
<evidence type="ECO:0000256" key="4">
    <source>
        <dbReference type="ARBA" id="ARBA00022777"/>
    </source>
</evidence>
<keyword evidence="2" id="KW-0808">Transferase</keyword>
<dbReference type="InterPro" id="IPR037051">
    <property type="entry name" value="4-carb_acid_sugar_kinase_N_sf"/>
</dbReference>
<dbReference type="RefSeq" id="WP_344819026.1">
    <property type="nucleotide sequence ID" value="NZ_BAABCP010000001.1"/>
</dbReference>
<evidence type="ECO:0000259" key="7">
    <source>
        <dbReference type="Pfam" id="PF07005"/>
    </source>
</evidence>
<name>A0ABP7N722_9MICO</name>
<evidence type="ECO:0000256" key="2">
    <source>
        <dbReference type="ARBA" id="ARBA00022679"/>
    </source>
</evidence>
<accession>A0ABP7N722</accession>
<keyword evidence="5" id="KW-0067">ATP-binding</keyword>
<feature type="domain" description="Four-carbon acid sugar kinase N-terminal" evidence="7">
    <location>
        <begin position="4"/>
        <end position="224"/>
    </location>
</feature>
<evidence type="ECO:0000259" key="8">
    <source>
        <dbReference type="Pfam" id="PF17042"/>
    </source>
</evidence>
<feature type="domain" description="Four-carbon acid sugar kinase nucleotide binding" evidence="8">
    <location>
        <begin position="258"/>
        <end position="402"/>
    </location>
</feature>
<evidence type="ECO:0000313" key="10">
    <source>
        <dbReference type="Proteomes" id="UP001501591"/>
    </source>
</evidence>
<evidence type="ECO:0000256" key="5">
    <source>
        <dbReference type="ARBA" id="ARBA00022840"/>
    </source>
</evidence>
<dbReference type="InterPro" id="IPR042213">
    <property type="entry name" value="NBD_C_sf"/>
</dbReference>
<dbReference type="Proteomes" id="UP001501591">
    <property type="component" value="Unassembled WGS sequence"/>
</dbReference>
<keyword evidence="10" id="KW-1185">Reference proteome</keyword>
<dbReference type="Pfam" id="PF17042">
    <property type="entry name" value="NBD_C"/>
    <property type="match status" value="1"/>
</dbReference>
<evidence type="ECO:0000256" key="3">
    <source>
        <dbReference type="ARBA" id="ARBA00022741"/>
    </source>
</evidence>
<reference evidence="10" key="1">
    <citation type="journal article" date="2019" name="Int. J. Syst. Evol. Microbiol.">
        <title>The Global Catalogue of Microorganisms (GCM) 10K type strain sequencing project: providing services to taxonomists for standard genome sequencing and annotation.</title>
        <authorList>
            <consortium name="The Broad Institute Genomics Platform"/>
            <consortium name="The Broad Institute Genome Sequencing Center for Infectious Disease"/>
            <person name="Wu L."/>
            <person name="Ma J."/>
        </authorList>
    </citation>
    <scope>NUCLEOTIDE SEQUENCE [LARGE SCALE GENOMIC DNA]</scope>
    <source>
        <strain evidence="10">JCM 17024</strain>
    </source>
</reference>
<dbReference type="InterPro" id="IPR031475">
    <property type="entry name" value="NBD_C"/>
</dbReference>
<dbReference type="Gene3D" id="3.40.980.20">
    <property type="entry name" value="Four-carbon acid sugar kinase, nucleotide binding domain"/>
    <property type="match status" value="1"/>
</dbReference>
<dbReference type="Pfam" id="PF07005">
    <property type="entry name" value="SBD_N"/>
    <property type="match status" value="1"/>
</dbReference>
<keyword evidence="3" id="KW-0547">Nucleotide-binding</keyword>
<comment type="similarity">
    <text evidence="1">Belongs to the four-carbon acid sugar kinase family.</text>
</comment>
<dbReference type="Gene3D" id="3.40.50.10840">
    <property type="entry name" value="Putative sugar-binding, N-terminal domain"/>
    <property type="match status" value="1"/>
</dbReference>
<proteinExistence type="inferred from homology"/>
<dbReference type="GO" id="GO:0016301">
    <property type="term" value="F:kinase activity"/>
    <property type="evidence" value="ECO:0007669"/>
    <property type="project" value="UniProtKB-KW"/>
</dbReference>
<dbReference type="SUPFAM" id="SSF142764">
    <property type="entry name" value="YgbK-like"/>
    <property type="match status" value="1"/>
</dbReference>
<organism evidence="9 10">
    <name type="scientific">Microbacterium soli</name>
    <dbReference type="NCBI Taxonomy" id="446075"/>
    <lineage>
        <taxon>Bacteria</taxon>
        <taxon>Bacillati</taxon>
        <taxon>Actinomycetota</taxon>
        <taxon>Actinomycetes</taxon>
        <taxon>Micrococcales</taxon>
        <taxon>Microbacteriaceae</taxon>
        <taxon>Microbacterium</taxon>
    </lineage>
</organism>
<comment type="caution">
    <text evidence="9">The sequence shown here is derived from an EMBL/GenBank/DDBJ whole genome shotgun (WGS) entry which is preliminary data.</text>
</comment>
<dbReference type="InterPro" id="IPR010737">
    <property type="entry name" value="4-carb_acid_sugar_kinase_N"/>
</dbReference>
<keyword evidence="4 9" id="KW-0418">Kinase</keyword>
<keyword evidence="6" id="KW-0119">Carbohydrate metabolism</keyword>
<sequence>MRVLAIADDLTGAAETAAALRETVTNVTLLLDADLTEEPDEDTSVGSHAVSASSAVVLDLDTRSAEPAAIAPRVRRATLGTPHDLLFIKVDSLLRGRIDLVLSALPTQGVVLCPASPRLRRTVEGSVVTVAGRPLSETDAWRHERTDAPRTVADAIGDRLWSPLDLTVVRDPQSIRSSITTAVRSGRTVLCDAVDENDLVRIAAAALSVLPRPALAGSASLARAVGMSIATGAPASDHAIRGPEHVSRLPSDAERPALIIVGSAEPIAQAQLAALSDGIPVIRASAQDLAHPERTAKTVRAALAGGIAAVSAVVEDGTSLVSAQLARVTAALAGDDPDLSLILIGGETARRALDAMSVSHVDVLGSVHRRTGEVEPGAVRMRTPGGRLIITRPGSYGREDSLTVLVDDLTARAVSKGNHA</sequence>